<keyword evidence="1" id="KW-0472">Membrane</keyword>
<feature type="transmembrane region" description="Helical" evidence="1">
    <location>
        <begin position="70"/>
        <end position="95"/>
    </location>
</feature>
<dbReference type="Pfam" id="PF14897">
    <property type="entry name" value="EpsG"/>
    <property type="match status" value="1"/>
</dbReference>
<dbReference type="RefSeq" id="WP_256945065.1">
    <property type="nucleotide sequence ID" value="NZ_JANHNZ010000004.1"/>
</dbReference>
<accession>A0ABT1WN67</accession>
<feature type="transmembrane region" description="Helical" evidence="1">
    <location>
        <begin position="224"/>
        <end position="242"/>
    </location>
</feature>
<feature type="transmembrane region" description="Helical" evidence="1">
    <location>
        <begin position="107"/>
        <end position="139"/>
    </location>
</feature>
<comment type="caution">
    <text evidence="2">The sequence shown here is derived from an EMBL/GenBank/DDBJ whole genome shotgun (WGS) entry which is preliminary data.</text>
</comment>
<dbReference type="EMBL" id="JANHNZ010000004">
    <property type="protein sequence ID" value="MCQ9209949.1"/>
    <property type="molecule type" value="Genomic_DNA"/>
</dbReference>
<evidence type="ECO:0000313" key="3">
    <source>
        <dbReference type="Proteomes" id="UP001059480"/>
    </source>
</evidence>
<evidence type="ECO:0000256" key="1">
    <source>
        <dbReference type="SAM" id="Phobius"/>
    </source>
</evidence>
<dbReference type="InterPro" id="IPR049458">
    <property type="entry name" value="EpsG-like"/>
</dbReference>
<name>A0ABT1WN67_9LACT</name>
<evidence type="ECO:0000313" key="2">
    <source>
        <dbReference type="EMBL" id="MCQ9209949.1"/>
    </source>
</evidence>
<reference evidence="2" key="1">
    <citation type="submission" date="2022-07" db="EMBL/GenBank/DDBJ databases">
        <authorList>
            <person name="Jung M.-Y."/>
            <person name="Lee M."/>
        </authorList>
    </citation>
    <scope>NUCLEOTIDE SEQUENCE</scope>
    <source>
        <strain evidence="2">S8</strain>
    </source>
</reference>
<feature type="transmembrane region" description="Helical" evidence="1">
    <location>
        <begin position="151"/>
        <end position="175"/>
    </location>
</feature>
<dbReference type="Proteomes" id="UP001059480">
    <property type="component" value="Unassembled WGS sequence"/>
</dbReference>
<protein>
    <submittedName>
        <fullName evidence="2">EpsG family protein</fullName>
    </submittedName>
</protein>
<gene>
    <name evidence="2" type="ORF">NPA36_05225</name>
</gene>
<reference evidence="2" key="3">
    <citation type="journal article" date="2023" name="Microbiol. Resour. Announc.">
        <title>Draft Genome Sequence of Granulicatella sp. Strain S8, Isolated from a Marine Fish, Seriola quinqueradiata.</title>
        <authorList>
            <person name="Lee M."/>
            <person name="Farooq A."/>
            <person name="Jeong J.B."/>
            <person name="Jung M.Y."/>
        </authorList>
    </citation>
    <scope>NUCLEOTIDE SEQUENCE</scope>
    <source>
        <strain evidence="2">S8</strain>
    </source>
</reference>
<proteinExistence type="predicted"/>
<feature type="transmembrane region" description="Helical" evidence="1">
    <location>
        <begin position="263"/>
        <end position="281"/>
    </location>
</feature>
<feature type="transmembrane region" description="Helical" evidence="1">
    <location>
        <begin position="287"/>
        <end position="306"/>
    </location>
</feature>
<keyword evidence="1" id="KW-0812">Transmembrane</keyword>
<keyword evidence="1" id="KW-1133">Transmembrane helix</keyword>
<keyword evidence="3" id="KW-1185">Reference proteome</keyword>
<sequence length="357" mass="42154">MGDYMKRLSKLKPLVPYGVLFFLMWILFAFNSFNIDRPAYDFFYQEIKAGNTLSHTNQLEKLFSLLLEGFVALGIDFQFLLVLISFLGLTALFFVSRQFSRDHFWVMLLYAFFPYFLDIVQIRNFIALAIIFVSTWFLFKEKKYGLLVYLAGNLLAFFFHRSAIFFLLIPIVYFLSLKMTAILSGIGLVLGVLGVKLLLPMFAAMETPFDRYDVYFTDSIRWEAQILFVGYLAFNIFIMYGINYLIEHGNYDMTPRDLRIQGFTFKIAIALTMIYPLLILTVDFYRIYRNFFIFFYMVYCLLIFRIKPKTKKERYIKWVLLAAIVCFVLASTGAFLWFSNREGVIYPILQHNLLWSF</sequence>
<feature type="transmembrane region" description="Helical" evidence="1">
    <location>
        <begin position="318"/>
        <end position="338"/>
    </location>
</feature>
<reference evidence="2" key="2">
    <citation type="journal article" date="2023" name="Curr. Microbiol.">
        <title>Granulicatella seriolae sp. nov., a Novel Facultative Anaerobe Isolated from Yellowtail Marine Fish.</title>
        <authorList>
            <person name="Lee M."/>
            <person name="Choi Y.J."/>
            <person name="Farooq A."/>
            <person name="Jeong J.B."/>
            <person name="Jung M.Y."/>
        </authorList>
    </citation>
    <scope>NUCLEOTIDE SEQUENCE</scope>
    <source>
        <strain evidence="2">S8</strain>
    </source>
</reference>
<organism evidence="2 3">
    <name type="scientific">Granulicatella seriolae</name>
    <dbReference type="NCBI Taxonomy" id="2967226"/>
    <lineage>
        <taxon>Bacteria</taxon>
        <taxon>Bacillati</taxon>
        <taxon>Bacillota</taxon>
        <taxon>Bacilli</taxon>
        <taxon>Lactobacillales</taxon>
        <taxon>Carnobacteriaceae</taxon>
        <taxon>Granulicatella</taxon>
    </lineage>
</organism>
<feature type="transmembrane region" description="Helical" evidence="1">
    <location>
        <begin position="14"/>
        <end position="33"/>
    </location>
</feature>
<feature type="transmembrane region" description="Helical" evidence="1">
    <location>
        <begin position="182"/>
        <end position="204"/>
    </location>
</feature>